<dbReference type="InterPro" id="IPR000014">
    <property type="entry name" value="PAS"/>
</dbReference>
<protein>
    <submittedName>
        <fullName evidence="2">PAS domain S-box-containing protein/diguanylate cyclase (GGDEF) domain-containing protein</fullName>
    </submittedName>
</protein>
<proteinExistence type="predicted"/>
<sequence length="290" mass="32578">MSVDLQALYPKLIHLMLDAVFVVDADHKILFVSDACESLLGYRADELVGTLITHYMHPEDLAITKASIKRVMNGQPHLDFRNRYLHKNGSVVHVLWSARWSDEEQVRIGVARDVTAQVQAEDDLRFLAHHDPLTKLTNRSLFYGRLEAALSTARRYQNRFALLFLDVNDFKRINDVHGHAVGDAVLCEVARRLSGCVRETDTVARMGGDEFTVILTDVHSKEAAIEKAAQILEVLSEPLAAEVAGADMRDIGMPSCSVGVATYPEDGKDADTLLNYADVKMYRMKRRRSR</sequence>
<evidence type="ECO:0000256" key="1">
    <source>
        <dbReference type="ARBA" id="ARBA00001946"/>
    </source>
</evidence>
<dbReference type="SMART" id="SM00091">
    <property type="entry name" value="PAS"/>
    <property type="match status" value="1"/>
</dbReference>
<dbReference type="Proteomes" id="UP000199493">
    <property type="component" value="Unassembled WGS sequence"/>
</dbReference>
<dbReference type="NCBIfam" id="TIGR00229">
    <property type="entry name" value="sensory_box"/>
    <property type="match status" value="1"/>
</dbReference>
<dbReference type="InterPro" id="IPR000160">
    <property type="entry name" value="GGDEF_dom"/>
</dbReference>
<accession>A0A1H8KGJ3</accession>
<dbReference type="PROSITE" id="PS50112">
    <property type="entry name" value="PAS"/>
    <property type="match status" value="1"/>
</dbReference>
<dbReference type="GO" id="GO:0003824">
    <property type="term" value="F:catalytic activity"/>
    <property type="evidence" value="ECO:0007669"/>
    <property type="project" value="UniProtKB-ARBA"/>
</dbReference>
<dbReference type="RefSeq" id="WP_062363500.1">
    <property type="nucleotide sequence ID" value="NZ_FODB01000031.1"/>
</dbReference>
<comment type="cofactor">
    <cofactor evidence="1">
        <name>Mg(2+)</name>
        <dbReference type="ChEBI" id="CHEBI:18420"/>
    </cofactor>
</comment>
<dbReference type="InterPro" id="IPR043128">
    <property type="entry name" value="Rev_trsase/Diguanyl_cyclase"/>
</dbReference>
<gene>
    <name evidence="2" type="ORF">SAMN04490369_103135</name>
</gene>
<dbReference type="Gene3D" id="3.30.450.20">
    <property type="entry name" value="PAS domain"/>
    <property type="match status" value="1"/>
</dbReference>
<dbReference type="Pfam" id="PF08447">
    <property type="entry name" value="PAS_3"/>
    <property type="match status" value="1"/>
</dbReference>
<dbReference type="PANTHER" id="PTHR46663:SF2">
    <property type="entry name" value="GGDEF DOMAIN-CONTAINING PROTEIN"/>
    <property type="match status" value="1"/>
</dbReference>
<dbReference type="CDD" id="cd01949">
    <property type="entry name" value="GGDEF"/>
    <property type="match status" value="1"/>
</dbReference>
<dbReference type="InterPro" id="IPR029787">
    <property type="entry name" value="Nucleotide_cyclase"/>
</dbReference>
<name>A0A1H8KGJ3_9GAMM</name>
<dbReference type="NCBIfam" id="TIGR00254">
    <property type="entry name" value="GGDEF"/>
    <property type="match status" value="1"/>
</dbReference>
<dbReference type="EMBL" id="FODB01000031">
    <property type="protein sequence ID" value="SEN91975.1"/>
    <property type="molecule type" value="Genomic_DNA"/>
</dbReference>
<dbReference type="SMART" id="SM00267">
    <property type="entry name" value="GGDEF"/>
    <property type="match status" value="1"/>
</dbReference>
<reference evidence="2 3" key="1">
    <citation type="submission" date="2016-10" db="EMBL/GenBank/DDBJ databases">
        <authorList>
            <person name="de Groot N.N."/>
        </authorList>
    </citation>
    <scope>NUCLEOTIDE SEQUENCE [LARGE SCALE GENOMIC DNA]</scope>
    <source>
        <strain evidence="2 3">558</strain>
    </source>
</reference>
<dbReference type="InterPro" id="IPR013655">
    <property type="entry name" value="PAS_fold_3"/>
</dbReference>
<dbReference type="CDD" id="cd00130">
    <property type="entry name" value="PAS"/>
    <property type="match status" value="1"/>
</dbReference>
<dbReference type="SUPFAM" id="SSF55073">
    <property type="entry name" value="Nucleotide cyclase"/>
    <property type="match status" value="1"/>
</dbReference>
<dbReference type="Pfam" id="PF00990">
    <property type="entry name" value="GGDEF"/>
    <property type="match status" value="1"/>
</dbReference>
<organism evidence="2 3">
    <name type="scientific">Vreelandella aquamarina</name>
    <dbReference type="NCBI Taxonomy" id="77097"/>
    <lineage>
        <taxon>Bacteria</taxon>
        <taxon>Pseudomonadati</taxon>
        <taxon>Pseudomonadota</taxon>
        <taxon>Gammaproteobacteria</taxon>
        <taxon>Oceanospirillales</taxon>
        <taxon>Halomonadaceae</taxon>
        <taxon>Vreelandella</taxon>
    </lineage>
</organism>
<dbReference type="SUPFAM" id="SSF55785">
    <property type="entry name" value="PYP-like sensor domain (PAS domain)"/>
    <property type="match status" value="1"/>
</dbReference>
<dbReference type="InterPro" id="IPR035965">
    <property type="entry name" value="PAS-like_dom_sf"/>
</dbReference>
<dbReference type="PANTHER" id="PTHR46663">
    <property type="entry name" value="DIGUANYLATE CYCLASE DGCT-RELATED"/>
    <property type="match status" value="1"/>
</dbReference>
<evidence type="ECO:0000313" key="2">
    <source>
        <dbReference type="EMBL" id="SEN91975.1"/>
    </source>
</evidence>
<dbReference type="STRING" id="77097.SAMN04490369_103135"/>
<evidence type="ECO:0000313" key="3">
    <source>
        <dbReference type="Proteomes" id="UP000199493"/>
    </source>
</evidence>
<dbReference type="PROSITE" id="PS50887">
    <property type="entry name" value="GGDEF"/>
    <property type="match status" value="1"/>
</dbReference>
<dbReference type="AlphaFoldDB" id="A0A1H8KGJ3"/>
<dbReference type="Gene3D" id="3.30.70.270">
    <property type="match status" value="1"/>
</dbReference>
<dbReference type="FunFam" id="3.30.70.270:FF:000001">
    <property type="entry name" value="Diguanylate cyclase domain protein"/>
    <property type="match status" value="1"/>
</dbReference>
<dbReference type="InterPro" id="IPR052163">
    <property type="entry name" value="DGC-Regulatory_Protein"/>
</dbReference>